<keyword evidence="2" id="KW-1185">Reference proteome</keyword>
<comment type="caution">
    <text evidence="1">The sequence shown here is derived from an EMBL/GenBank/DDBJ whole genome shotgun (WGS) entry which is preliminary data.</text>
</comment>
<organism evidence="1 2">
    <name type="scientific">Sporosarcina quadrami</name>
    <dbReference type="NCBI Taxonomy" id="2762234"/>
    <lineage>
        <taxon>Bacteria</taxon>
        <taxon>Bacillati</taxon>
        <taxon>Bacillota</taxon>
        <taxon>Bacilli</taxon>
        <taxon>Bacillales</taxon>
        <taxon>Caryophanaceae</taxon>
        <taxon>Sporosarcina</taxon>
    </lineage>
</organism>
<name>A0ABR8UBM8_9BACL</name>
<accession>A0ABR8UBM8</accession>
<gene>
    <name evidence="1" type="ORF">H9649_12595</name>
</gene>
<dbReference type="EMBL" id="JACSQN010000011">
    <property type="protein sequence ID" value="MBD7985431.1"/>
    <property type="molecule type" value="Genomic_DNA"/>
</dbReference>
<reference evidence="1 2" key="1">
    <citation type="submission" date="2020-08" db="EMBL/GenBank/DDBJ databases">
        <title>A Genomic Blueprint of the Chicken Gut Microbiome.</title>
        <authorList>
            <person name="Gilroy R."/>
            <person name="Ravi A."/>
            <person name="Getino M."/>
            <person name="Pursley I."/>
            <person name="Horton D.L."/>
            <person name="Alikhan N.-F."/>
            <person name="Baker D."/>
            <person name="Gharbi K."/>
            <person name="Hall N."/>
            <person name="Watson M."/>
            <person name="Adriaenssens E.M."/>
            <person name="Foster-Nyarko E."/>
            <person name="Jarju S."/>
            <person name="Secka A."/>
            <person name="Antonio M."/>
            <person name="Oren A."/>
            <person name="Chaudhuri R."/>
            <person name="La Ragione R.M."/>
            <person name="Hildebrand F."/>
            <person name="Pallen M.J."/>
        </authorList>
    </citation>
    <scope>NUCLEOTIDE SEQUENCE [LARGE SCALE GENOMIC DNA]</scope>
    <source>
        <strain evidence="1 2">Sa2YVA2</strain>
    </source>
</reference>
<protein>
    <recommendedName>
        <fullName evidence="3">SAF domain-containing protein</fullName>
    </recommendedName>
</protein>
<evidence type="ECO:0008006" key="3">
    <source>
        <dbReference type="Google" id="ProtNLM"/>
    </source>
</evidence>
<evidence type="ECO:0000313" key="2">
    <source>
        <dbReference type="Proteomes" id="UP000626786"/>
    </source>
</evidence>
<dbReference type="Proteomes" id="UP000626786">
    <property type="component" value="Unassembled WGS sequence"/>
</dbReference>
<proteinExistence type="predicted"/>
<sequence>MIKKIVVYLLGAAICISLFWSTSYLFASSTSLKESDDTTYVEITSSDLYTRQSFLIENMSVQEQVGQSDVLFVGKVVDILPTVETNDLIDSGILEAREKGYKYVHTDVIIEVLEYIGEKKLDFNEVVVRRQGGRIGNSVHSTDMENLSVGEEIILTRLEKPENVTQVPNGFEPDQYFLFSPNSKFVSKGKGRFYLENDPNEVITKEDIIDITNKLNTSQ</sequence>
<dbReference type="RefSeq" id="WP_191695256.1">
    <property type="nucleotide sequence ID" value="NZ_JACSQN010000011.1"/>
</dbReference>
<evidence type="ECO:0000313" key="1">
    <source>
        <dbReference type="EMBL" id="MBD7985431.1"/>
    </source>
</evidence>